<reference evidence="1" key="1">
    <citation type="submission" date="2021-06" db="EMBL/GenBank/DDBJ databases">
        <title>Parelaphostrongylus tenuis whole genome reference sequence.</title>
        <authorList>
            <person name="Garwood T.J."/>
            <person name="Larsen P.A."/>
            <person name="Fountain-Jones N.M."/>
            <person name="Garbe J.R."/>
            <person name="Macchietto M.G."/>
            <person name="Kania S.A."/>
            <person name="Gerhold R.W."/>
            <person name="Richards J.E."/>
            <person name="Wolf T.M."/>
        </authorList>
    </citation>
    <scope>NUCLEOTIDE SEQUENCE</scope>
    <source>
        <strain evidence="1">MNPRO001-30</strain>
        <tissue evidence="1">Meninges</tissue>
    </source>
</reference>
<dbReference type="EMBL" id="JAHQIW010001050">
    <property type="protein sequence ID" value="KAJ1351335.1"/>
    <property type="molecule type" value="Genomic_DNA"/>
</dbReference>
<accession>A0AAD5M5A8</accession>
<organism evidence="1 2">
    <name type="scientific">Parelaphostrongylus tenuis</name>
    <name type="common">Meningeal worm</name>
    <dbReference type="NCBI Taxonomy" id="148309"/>
    <lineage>
        <taxon>Eukaryota</taxon>
        <taxon>Metazoa</taxon>
        <taxon>Ecdysozoa</taxon>
        <taxon>Nematoda</taxon>
        <taxon>Chromadorea</taxon>
        <taxon>Rhabditida</taxon>
        <taxon>Rhabditina</taxon>
        <taxon>Rhabditomorpha</taxon>
        <taxon>Strongyloidea</taxon>
        <taxon>Metastrongylidae</taxon>
        <taxon>Parelaphostrongylus</taxon>
    </lineage>
</organism>
<evidence type="ECO:0000313" key="1">
    <source>
        <dbReference type="EMBL" id="KAJ1351335.1"/>
    </source>
</evidence>
<proteinExistence type="predicted"/>
<evidence type="ECO:0000313" key="2">
    <source>
        <dbReference type="Proteomes" id="UP001196413"/>
    </source>
</evidence>
<sequence>MMRSTCAIFGSMVTPMCSGMKAPRALSGSNAYAKHAHAIHVNFLSALLDSESLTLGEKFRLQTRPALHVGKVRGGCRSIAAVNRLRRTDLHLTLRRFRLYQRHNDRRTVSTATVLSRTFVLTASRVIK</sequence>
<dbReference type="Proteomes" id="UP001196413">
    <property type="component" value="Unassembled WGS sequence"/>
</dbReference>
<gene>
    <name evidence="1" type="ORF">KIN20_007321</name>
</gene>
<keyword evidence="2" id="KW-1185">Reference proteome</keyword>
<name>A0AAD5M5A8_PARTN</name>
<comment type="caution">
    <text evidence="1">The sequence shown here is derived from an EMBL/GenBank/DDBJ whole genome shotgun (WGS) entry which is preliminary data.</text>
</comment>
<protein>
    <submittedName>
        <fullName evidence="1">Uncharacterized protein</fullName>
    </submittedName>
</protein>
<dbReference type="AlphaFoldDB" id="A0AAD5M5A8"/>